<dbReference type="GO" id="GO:0016787">
    <property type="term" value="F:hydrolase activity"/>
    <property type="evidence" value="ECO:0007669"/>
    <property type="project" value="UniProtKB-KW"/>
</dbReference>
<proteinExistence type="predicted"/>
<dbReference type="InterPro" id="IPR029058">
    <property type="entry name" value="AB_hydrolase_fold"/>
</dbReference>
<name>A9LGQ7_9BACT</name>
<evidence type="ECO:0000256" key="1">
    <source>
        <dbReference type="ARBA" id="ARBA00022801"/>
    </source>
</evidence>
<dbReference type="AlphaFoldDB" id="A9LGQ7"/>
<evidence type="ECO:0000259" key="3">
    <source>
        <dbReference type="Pfam" id="PF20434"/>
    </source>
</evidence>
<dbReference type="SUPFAM" id="SSF53474">
    <property type="entry name" value="alpha/beta-Hydrolases"/>
    <property type="match status" value="1"/>
</dbReference>
<sequence length="350" mass="38510">MKHKSTLGCISLLVFFGPQIHGIAQDPSTRKSTTETRVDADLNDGDTKDDQSSPSSSNEEKPRTKFKKHGALVYDRGEDYRLTLDVYQPEGNGPFPAVLAVHGGAWRSGSKITMLRHAWELASAGYVVVAINYRHAPKYKFPAQIHDCKQAVRWIRYHADQYSIDPNRVAAFGYSAGGHLVSLLGTTDDGDGLEGPIKDERLKDISTRVQAVIAGGAVCDFEWVSPESRILNYWIGSNRGQDPAAYLRATPTHYISKDDPPFYFFHGEEDAVVAISSPKTMYQKLVDMGIPSEFNAVSGKGHVATFSDIKQMDQCIEFLNQSMPELKTDSTGTTVAPAKSSAGKPARKDH</sequence>
<keyword evidence="1" id="KW-0378">Hydrolase</keyword>
<protein>
    <submittedName>
        <fullName evidence="4">Secreted lipase/esterase</fullName>
    </submittedName>
</protein>
<evidence type="ECO:0000313" key="4">
    <source>
        <dbReference type="EMBL" id="ABX10578.1"/>
    </source>
</evidence>
<dbReference type="PANTHER" id="PTHR48081:SF13">
    <property type="entry name" value="ALPHA_BETA HYDROLASE"/>
    <property type="match status" value="1"/>
</dbReference>
<dbReference type="Pfam" id="PF20434">
    <property type="entry name" value="BD-FAE"/>
    <property type="match status" value="1"/>
</dbReference>
<dbReference type="InterPro" id="IPR050300">
    <property type="entry name" value="GDXG_lipolytic_enzyme"/>
</dbReference>
<dbReference type="EMBL" id="EF591884">
    <property type="protein sequence ID" value="ABX10578.1"/>
    <property type="molecule type" value="Genomic_DNA"/>
</dbReference>
<organism evidence="4">
    <name type="scientific">uncultured planctomycete 5H12</name>
    <dbReference type="NCBI Taxonomy" id="455067"/>
    <lineage>
        <taxon>Bacteria</taxon>
        <taxon>Pseudomonadati</taxon>
        <taxon>Planctomycetota</taxon>
        <taxon>Planctomycetia</taxon>
        <taxon>Planctomycetales</taxon>
        <taxon>environmental samples</taxon>
    </lineage>
</organism>
<evidence type="ECO:0000256" key="2">
    <source>
        <dbReference type="SAM" id="MobiDB-lite"/>
    </source>
</evidence>
<gene>
    <name evidence="4" type="ORF">5H12_16</name>
</gene>
<dbReference type="Gene3D" id="3.40.50.1820">
    <property type="entry name" value="alpha/beta hydrolase"/>
    <property type="match status" value="1"/>
</dbReference>
<feature type="region of interest" description="Disordered" evidence="2">
    <location>
        <begin position="326"/>
        <end position="350"/>
    </location>
</feature>
<feature type="region of interest" description="Disordered" evidence="2">
    <location>
        <begin position="24"/>
        <end position="68"/>
    </location>
</feature>
<feature type="compositionally biased region" description="Basic and acidic residues" evidence="2">
    <location>
        <begin position="28"/>
        <end position="51"/>
    </location>
</feature>
<feature type="domain" description="BD-FAE-like" evidence="3">
    <location>
        <begin position="84"/>
        <end position="285"/>
    </location>
</feature>
<dbReference type="InterPro" id="IPR049492">
    <property type="entry name" value="BD-FAE-like_dom"/>
</dbReference>
<reference evidence="4" key="1">
    <citation type="journal article" date="2007" name="ISME J.">
        <title>Fosmids of novel marine Planctomycetes from the Namibian and Oregon coast upwelling systems and their cross-comparison with planctomycete genomes.</title>
        <authorList>
            <person name="Woebken D."/>
            <person name="Teeling H."/>
            <person name="Wecker P."/>
            <person name="Dumitriu A."/>
            <person name="Kostadinov I."/>
            <person name="DeLong E.F."/>
            <person name="Amann R."/>
            <person name="Gloeckner F.O."/>
        </authorList>
    </citation>
    <scope>NUCLEOTIDE SEQUENCE</scope>
</reference>
<dbReference type="PANTHER" id="PTHR48081">
    <property type="entry name" value="AB HYDROLASE SUPERFAMILY PROTEIN C4A8.06C"/>
    <property type="match status" value="1"/>
</dbReference>
<accession>A9LGQ7</accession>